<accession>A0AA38VLB8</accession>
<dbReference type="Gene3D" id="1.20.1720.10">
    <property type="entry name" value="Multidrug resistance protein D"/>
    <property type="match status" value="1"/>
</dbReference>
<name>A0AA38VLB8_9PEZI</name>
<protein>
    <submittedName>
        <fullName evidence="9">Efflux pump</fullName>
    </submittedName>
</protein>
<feature type="transmembrane region" description="Helical" evidence="7">
    <location>
        <begin position="431"/>
        <end position="453"/>
    </location>
</feature>
<evidence type="ECO:0000256" key="7">
    <source>
        <dbReference type="SAM" id="Phobius"/>
    </source>
</evidence>
<reference evidence="9" key="1">
    <citation type="submission" date="2022-07" db="EMBL/GenBank/DDBJ databases">
        <title>Fungi with potential for degradation of polypropylene.</title>
        <authorList>
            <person name="Gostincar C."/>
        </authorList>
    </citation>
    <scope>NUCLEOTIDE SEQUENCE</scope>
    <source>
        <strain evidence="9">EXF-13308</strain>
    </source>
</reference>
<evidence type="ECO:0000313" key="10">
    <source>
        <dbReference type="Proteomes" id="UP001174694"/>
    </source>
</evidence>
<proteinExistence type="inferred from homology"/>
<feature type="transmembrane region" description="Helical" evidence="7">
    <location>
        <begin position="364"/>
        <end position="385"/>
    </location>
</feature>
<dbReference type="InterPro" id="IPR011701">
    <property type="entry name" value="MFS"/>
</dbReference>
<evidence type="ECO:0000313" key="9">
    <source>
        <dbReference type="EMBL" id="KAJ9133692.1"/>
    </source>
</evidence>
<dbReference type="PRINTS" id="PR01036">
    <property type="entry name" value="TCRTETB"/>
</dbReference>
<feature type="compositionally biased region" description="Polar residues" evidence="6">
    <location>
        <begin position="1"/>
        <end position="11"/>
    </location>
</feature>
<organism evidence="9 10">
    <name type="scientific">Pleurostoma richardsiae</name>
    <dbReference type="NCBI Taxonomy" id="41990"/>
    <lineage>
        <taxon>Eukaryota</taxon>
        <taxon>Fungi</taxon>
        <taxon>Dikarya</taxon>
        <taxon>Ascomycota</taxon>
        <taxon>Pezizomycotina</taxon>
        <taxon>Sordariomycetes</taxon>
        <taxon>Sordariomycetidae</taxon>
        <taxon>Calosphaeriales</taxon>
        <taxon>Pleurostomataceae</taxon>
        <taxon>Pleurostoma</taxon>
    </lineage>
</organism>
<dbReference type="Gene3D" id="1.20.1250.20">
    <property type="entry name" value="MFS general substrate transporter like domains"/>
    <property type="match status" value="1"/>
</dbReference>
<evidence type="ECO:0000256" key="1">
    <source>
        <dbReference type="ARBA" id="ARBA00004141"/>
    </source>
</evidence>
<feature type="transmembrane region" description="Helical" evidence="7">
    <location>
        <begin position="33"/>
        <end position="54"/>
    </location>
</feature>
<dbReference type="Proteomes" id="UP001174694">
    <property type="component" value="Unassembled WGS sequence"/>
</dbReference>
<evidence type="ECO:0000256" key="4">
    <source>
        <dbReference type="ARBA" id="ARBA00022989"/>
    </source>
</evidence>
<feature type="transmembrane region" description="Helical" evidence="7">
    <location>
        <begin position="129"/>
        <end position="150"/>
    </location>
</feature>
<comment type="similarity">
    <text evidence="2">Belongs to the major facilitator superfamily. TCR/Tet family.</text>
</comment>
<feature type="transmembrane region" description="Helical" evidence="7">
    <location>
        <begin position="397"/>
        <end position="419"/>
    </location>
</feature>
<dbReference type="GO" id="GO:0022857">
    <property type="term" value="F:transmembrane transporter activity"/>
    <property type="evidence" value="ECO:0007669"/>
    <property type="project" value="InterPro"/>
</dbReference>
<evidence type="ECO:0000259" key="8">
    <source>
        <dbReference type="PROSITE" id="PS50850"/>
    </source>
</evidence>
<keyword evidence="10" id="KW-1185">Reference proteome</keyword>
<dbReference type="CDD" id="cd17502">
    <property type="entry name" value="MFS_Azr1_MDR_like"/>
    <property type="match status" value="1"/>
</dbReference>
<dbReference type="EMBL" id="JANBVO010000048">
    <property type="protein sequence ID" value="KAJ9133692.1"/>
    <property type="molecule type" value="Genomic_DNA"/>
</dbReference>
<feature type="transmembrane region" description="Helical" evidence="7">
    <location>
        <begin position="103"/>
        <end position="123"/>
    </location>
</feature>
<feature type="transmembrane region" description="Helical" evidence="7">
    <location>
        <begin position="307"/>
        <end position="328"/>
    </location>
</feature>
<dbReference type="PROSITE" id="PS50850">
    <property type="entry name" value="MFS"/>
    <property type="match status" value="1"/>
</dbReference>
<evidence type="ECO:0000256" key="3">
    <source>
        <dbReference type="ARBA" id="ARBA00022692"/>
    </source>
</evidence>
<keyword evidence="4 7" id="KW-1133">Transmembrane helix</keyword>
<feature type="domain" description="Major facilitator superfamily (MFS) profile" evidence="8">
    <location>
        <begin position="39"/>
        <end position="528"/>
    </location>
</feature>
<feature type="transmembrane region" description="Helical" evidence="7">
    <location>
        <begin position="334"/>
        <end position="352"/>
    </location>
</feature>
<feature type="region of interest" description="Disordered" evidence="6">
    <location>
        <begin position="1"/>
        <end position="27"/>
    </location>
</feature>
<feature type="transmembrane region" description="Helical" evidence="7">
    <location>
        <begin position="233"/>
        <end position="254"/>
    </location>
</feature>
<dbReference type="SUPFAM" id="SSF103473">
    <property type="entry name" value="MFS general substrate transporter"/>
    <property type="match status" value="1"/>
</dbReference>
<dbReference type="PANTHER" id="PTHR23501">
    <property type="entry name" value="MAJOR FACILITATOR SUPERFAMILY"/>
    <property type="match status" value="1"/>
</dbReference>
<feature type="transmembrane region" description="Helical" evidence="7">
    <location>
        <begin position="506"/>
        <end position="525"/>
    </location>
</feature>
<feature type="region of interest" description="Disordered" evidence="6">
    <location>
        <begin position="536"/>
        <end position="557"/>
    </location>
</feature>
<dbReference type="FunFam" id="1.20.1720.10:FF:000012">
    <property type="entry name" value="MFS toxin efflux pump (AflT)"/>
    <property type="match status" value="1"/>
</dbReference>
<evidence type="ECO:0000256" key="5">
    <source>
        <dbReference type="ARBA" id="ARBA00023136"/>
    </source>
</evidence>
<feature type="transmembrane region" description="Helical" evidence="7">
    <location>
        <begin position="162"/>
        <end position="188"/>
    </location>
</feature>
<comment type="caution">
    <text evidence="9">The sequence shown here is derived from an EMBL/GenBank/DDBJ whole genome shotgun (WGS) entry which is preliminary data.</text>
</comment>
<evidence type="ECO:0000256" key="6">
    <source>
        <dbReference type="SAM" id="MobiDB-lite"/>
    </source>
</evidence>
<sequence>MDTSQTPSTEPSADFPVRTTKPSKADNTEPVTGIRFTFLILSLTLASILVFLDTSVVSTAVPKITDEFHSLRDVGWYGSAYQLGSAVFGPLSGRILHHFSLKWCYIAFFTIFELGSALCGAAQSSGMLIVGRAIAGVGAAGISSGAYTVLSAAVPLEKRPAMLGMLMGIAQLGTICGPLVGGAFTTGYTWRWCFYINLPLGALVGVPLILLRIPDQLPKERAISVLPKLHKHLDLIGFTLLAPAIIQLLLALQYGGNQFAWNSSQVIGLFCGAGATFIVWMFWNYHKGDDALLPFSTIRRRPVWTSGANYAFMMATVFGSTYFLPLYFQGVKGVNAIMSGVYLLAIVLPQLASAVTGGWLVTKIGYLTPFALVGGTLSCIGSGLFSLFQPNTSTGEWVGYSIITGLGRGIALQIPLIAIQSAVSPDEMSQAMAFTVWCQYIGPTIFLTLYNTIFDTSLKSQLREHVPDANAELIIAAGATRFRSFVSPQDLPGVLKAFSTSLDHTFYLQAAAGVVAWCAAWGMGWNKIRKSKDAHVDESAVSTPNAQGIKVEEGSES</sequence>
<keyword evidence="3 7" id="KW-0812">Transmembrane</keyword>
<dbReference type="Pfam" id="PF07690">
    <property type="entry name" value="MFS_1"/>
    <property type="match status" value="1"/>
</dbReference>
<feature type="transmembrane region" description="Helical" evidence="7">
    <location>
        <begin position="194"/>
        <end position="213"/>
    </location>
</feature>
<dbReference type="AlphaFoldDB" id="A0AA38VLB8"/>
<dbReference type="PANTHER" id="PTHR23501:SF193">
    <property type="entry name" value="MULTIDRUG TRANSPORTER, PUTATIVE (AFU_ORTHOLOGUE AFUA_8G00940)-RELATED"/>
    <property type="match status" value="1"/>
</dbReference>
<gene>
    <name evidence="9" type="ORF">NKR23_g10581</name>
</gene>
<dbReference type="InterPro" id="IPR036259">
    <property type="entry name" value="MFS_trans_sf"/>
</dbReference>
<dbReference type="InterPro" id="IPR020846">
    <property type="entry name" value="MFS_dom"/>
</dbReference>
<evidence type="ECO:0000256" key="2">
    <source>
        <dbReference type="ARBA" id="ARBA00007520"/>
    </source>
</evidence>
<keyword evidence="5 7" id="KW-0472">Membrane</keyword>
<comment type="subcellular location">
    <subcellularLocation>
        <location evidence="1">Membrane</location>
        <topology evidence="1">Multi-pass membrane protein</topology>
    </subcellularLocation>
</comment>
<dbReference type="GO" id="GO:0005886">
    <property type="term" value="C:plasma membrane"/>
    <property type="evidence" value="ECO:0007669"/>
    <property type="project" value="TreeGrafter"/>
</dbReference>
<feature type="transmembrane region" description="Helical" evidence="7">
    <location>
        <begin position="266"/>
        <end position="286"/>
    </location>
</feature>